<dbReference type="GO" id="GO:0015093">
    <property type="term" value="F:ferrous iron transmembrane transporter activity"/>
    <property type="evidence" value="ECO:0007669"/>
    <property type="project" value="TreeGrafter"/>
</dbReference>
<feature type="domain" description="Cation efflux protein cytoplasmic" evidence="11">
    <location>
        <begin position="200"/>
        <end position="280"/>
    </location>
</feature>
<protein>
    <submittedName>
        <fullName evidence="12">Cation diffusion facilitator family transporter</fullName>
    </submittedName>
</protein>
<comment type="subcellular location">
    <subcellularLocation>
        <location evidence="1">Membrane</location>
        <topology evidence="1">Multi-pass membrane protein</topology>
    </subcellularLocation>
</comment>
<dbReference type="InterPro" id="IPR050291">
    <property type="entry name" value="CDF_Transporter"/>
</dbReference>
<evidence type="ECO:0000313" key="13">
    <source>
        <dbReference type="Proteomes" id="UP000248330"/>
    </source>
</evidence>
<evidence type="ECO:0000256" key="8">
    <source>
        <dbReference type="ARBA" id="ARBA00023136"/>
    </source>
</evidence>
<dbReference type="Pfam" id="PF16916">
    <property type="entry name" value="ZT_dimer"/>
    <property type="match status" value="1"/>
</dbReference>
<keyword evidence="6" id="KW-0864">Zinc transport</keyword>
<dbReference type="Gene3D" id="3.30.70.1350">
    <property type="entry name" value="Cation efflux protein, cytoplasmic domain"/>
    <property type="match status" value="1"/>
</dbReference>
<sequence>MLLSVAAALVTMALKAGAWWLTGSVGLLSDALESTVNLGAALVGFSMLRLALQPADDEHAHGHGKAEYFAGGFEGALIFVAALAIAWAAWPRLLDPQPIAQPGVGLAIVAVAALVNGGVAVVLRRAGRRHRSLTLEADAQHLLTDVWTSAGVIVGVALVAVSGWLWLDPLIALAVAAHILWTGWRLLRESAAGLMDASLPPEELARLEAILDSFRSEGIGEKIDFHAVRTRRSGARHFVSFHVLVPGRWTVQRGHDFVERIEARIAAELAPVSVLTHLEPIEDPASHADVALDRAP</sequence>
<dbReference type="Pfam" id="PF01545">
    <property type="entry name" value="Cation_efflux"/>
    <property type="match status" value="1"/>
</dbReference>
<keyword evidence="6" id="KW-0862">Zinc</keyword>
<dbReference type="GO" id="GO:0005886">
    <property type="term" value="C:plasma membrane"/>
    <property type="evidence" value="ECO:0007669"/>
    <property type="project" value="TreeGrafter"/>
</dbReference>
<dbReference type="InterPro" id="IPR027469">
    <property type="entry name" value="Cation_efflux_TMD_sf"/>
</dbReference>
<keyword evidence="3" id="KW-0813">Transport</keyword>
<evidence type="ECO:0000256" key="9">
    <source>
        <dbReference type="SAM" id="Phobius"/>
    </source>
</evidence>
<dbReference type="InterPro" id="IPR036837">
    <property type="entry name" value="Cation_efflux_CTD_sf"/>
</dbReference>
<gene>
    <name evidence="12" type="ORF">C8D93_108219</name>
</gene>
<dbReference type="GO" id="GO:0006882">
    <property type="term" value="P:intracellular zinc ion homeostasis"/>
    <property type="evidence" value="ECO:0007669"/>
    <property type="project" value="TreeGrafter"/>
</dbReference>
<feature type="domain" description="Cation efflux protein transmembrane" evidence="10">
    <location>
        <begin position="2"/>
        <end position="195"/>
    </location>
</feature>
<dbReference type="OrthoDB" id="9806522at2"/>
<dbReference type="InterPro" id="IPR058533">
    <property type="entry name" value="Cation_efflux_TM"/>
</dbReference>
<evidence type="ECO:0000313" key="12">
    <source>
        <dbReference type="EMBL" id="PXV66244.1"/>
    </source>
</evidence>
<evidence type="ECO:0000256" key="3">
    <source>
        <dbReference type="ARBA" id="ARBA00022448"/>
    </source>
</evidence>
<feature type="transmembrane region" description="Helical" evidence="9">
    <location>
        <begin position="68"/>
        <end position="90"/>
    </location>
</feature>
<evidence type="ECO:0000256" key="7">
    <source>
        <dbReference type="ARBA" id="ARBA00022989"/>
    </source>
</evidence>
<dbReference type="RefSeq" id="WP_110266000.1">
    <property type="nucleotide sequence ID" value="NZ_CAKZQT010000032.1"/>
</dbReference>
<comment type="similarity">
    <text evidence="2">Belongs to the cation diffusion facilitator (CDF) transporter (TC 2.A.4) family. FieF subfamily.</text>
</comment>
<dbReference type="GO" id="GO:0015341">
    <property type="term" value="F:zinc efflux antiporter activity"/>
    <property type="evidence" value="ECO:0007669"/>
    <property type="project" value="TreeGrafter"/>
</dbReference>
<dbReference type="SUPFAM" id="SSF161111">
    <property type="entry name" value="Cation efflux protein transmembrane domain-like"/>
    <property type="match status" value="1"/>
</dbReference>
<keyword evidence="7 9" id="KW-1133">Transmembrane helix</keyword>
<keyword evidence="13" id="KW-1185">Reference proteome</keyword>
<keyword evidence="4" id="KW-0408">Iron</keyword>
<feature type="transmembrane region" description="Helical" evidence="9">
    <location>
        <begin position="144"/>
        <end position="164"/>
    </location>
</feature>
<dbReference type="PANTHER" id="PTHR43840">
    <property type="entry name" value="MITOCHONDRIAL METAL TRANSPORTER 1-RELATED"/>
    <property type="match status" value="1"/>
</dbReference>
<keyword evidence="4" id="KW-0410">Iron transport</keyword>
<dbReference type="NCBIfam" id="TIGR01297">
    <property type="entry name" value="CDF"/>
    <property type="match status" value="1"/>
</dbReference>
<dbReference type="SUPFAM" id="SSF160240">
    <property type="entry name" value="Cation efflux protein cytoplasmic domain-like"/>
    <property type="match status" value="1"/>
</dbReference>
<evidence type="ECO:0000256" key="6">
    <source>
        <dbReference type="ARBA" id="ARBA00022906"/>
    </source>
</evidence>
<feature type="transmembrane region" description="Helical" evidence="9">
    <location>
        <begin position="102"/>
        <end position="123"/>
    </location>
</feature>
<evidence type="ECO:0000256" key="1">
    <source>
        <dbReference type="ARBA" id="ARBA00004141"/>
    </source>
</evidence>
<dbReference type="InterPro" id="IPR002524">
    <property type="entry name" value="Cation_efflux"/>
</dbReference>
<evidence type="ECO:0000256" key="4">
    <source>
        <dbReference type="ARBA" id="ARBA00022496"/>
    </source>
</evidence>
<dbReference type="Gene3D" id="1.20.1510.10">
    <property type="entry name" value="Cation efflux protein transmembrane domain"/>
    <property type="match status" value="1"/>
</dbReference>
<dbReference type="AlphaFoldDB" id="A0A318EEF2"/>
<dbReference type="PANTHER" id="PTHR43840:SF15">
    <property type="entry name" value="MITOCHONDRIAL METAL TRANSPORTER 1-RELATED"/>
    <property type="match status" value="1"/>
</dbReference>
<evidence type="ECO:0000256" key="2">
    <source>
        <dbReference type="ARBA" id="ARBA00010212"/>
    </source>
</evidence>
<name>A0A318EEF2_9GAMM</name>
<feature type="transmembrane region" description="Helical" evidence="9">
    <location>
        <begin position="170"/>
        <end position="187"/>
    </location>
</feature>
<evidence type="ECO:0000259" key="11">
    <source>
        <dbReference type="Pfam" id="PF16916"/>
    </source>
</evidence>
<organism evidence="12 13">
    <name type="scientific">Sinimarinibacterium flocculans</name>
    <dbReference type="NCBI Taxonomy" id="985250"/>
    <lineage>
        <taxon>Bacteria</taxon>
        <taxon>Pseudomonadati</taxon>
        <taxon>Pseudomonadota</taxon>
        <taxon>Gammaproteobacteria</taxon>
        <taxon>Nevskiales</taxon>
        <taxon>Nevskiaceae</taxon>
        <taxon>Sinimarinibacterium</taxon>
    </lineage>
</organism>
<feature type="transmembrane region" description="Helical" evidence="9">
    <location>
        <begin position="34"/>
        <end position="52"/>
    </location>
</feature>
<proteinExistence type="inferred from homology"/>
<keyword evidence="5 9" id="KW-0812">Transmembrane</keyword>
<comment type="caution">
    <text evidence="12">The sequence shown here is derived from an EMBL/GenBank/DDBJ whole genome shotgun (WGS) entry which is preliminary data.</text>
</comment>
<dbReference type="Proteomes" id="UP000248330">
    <property type="component" value="Unassembled WGS sequence"/>
</dbReference>
<evidence type="ECO:0000259" key="10">
    <source>
        <dbReference type="Pfam" id="PF01545"/>
    </source>
</evidence>
<dbReference type="GO" id="GO:0015086">
    <property type="term" value="F:cadmium ion transmembrane transporter activity"/>
    <property type="evidence" value="ECO:0007669"/>
    <property type="project" value="TreeGrafter"/>
</dbReference>
<accession>A0A318EEF2</accession>
<dbReference type="InterPro" id="IPR027470">
    <property type="entry name" value="Cation_efflux_CTD"/>
</dbReference>
<keyword evidence="8 9" id="KW-0472">Membrane</keyword>
<keyword evidence="6" id="KW-0406">Ion transport</keyword>
<dbReference type="FunFam" id="1.20.1510.10:FF:000001">
    <property type="entry name" value="Ferrous-iron efflux pump FieF"/>
    <property type="match status" value="1"/>
</dbReference>
<evidence type="ECO:0000256" key="5">
    <source>
        <dbReference type="ARBA" id="ARBA00022692"/>
    </source>
</evidence>
<reference evidence="12 13" key="1">
    <citation type="submission" date="2018-04" db="EMBL/GenBank/DDBJ databases">
        <title>Genomic Encyclopedia of Type Strains, Phase IV (KMG-IV): sequencing the most valuable type-strain genomes for metagenomic binning, comparative biology and taxonomic classification.</title>
        <authorList>
            <person name="Goeker M."/>
        </authorList>
    </citation>
    <scope>NUCLEOTIDE SEQUENCE [LARGE SCALE GENOMIC DNA]</scope>
    <source>
        <strain evidence="12 13">DSM 104150</strain>
    </source>
</reference>
<dbReference type="EMBL" id="QICN01000008">
    <property type="protein sequence ID" value="PXV66244.1"/>
    <property type="molecule type" value="Genomic_DNA"/>
</dbReference>